<sequence length="13" mass="1628">MRNCTRNQEIPEH</sequence>
<dbReference type="EMBL" id="HACA01007312">
    <property type="protein sequence ID" value="CDW24673.1"/>
    <property type="molecule type" value="Transcribed_RNA"/>
</dbReference>
<name>A0A0K2TF68_LEPSM</name>
<accession>A0A0K2TF68</accession>
<reference evidence="1" key="1">
    <citation type="submission" date="2014-05" db="EMBL/GenBank/DDBJ databases">
        <authorList>
            <person name="Chronopoulou M."/>
        </authorList>
    </citation>
    <scope>NUCLEOTIDE SEQUENCE</scope>
    <source>
        <tissue evidence="1">Whole organism</tissue>
    </source>
</reference>
<organism evidence="1">
    <name type="scientific">Lepeophtheirus salmonis</name>
    <name type="common">Salmon louse</name>
    <name type="synonym">Caligus salmonis</name>
    <dbReference type="NCBI Taxonomy" id="72036"/>
    <lineage>
        <taxon>Eukaryota</taxon>
        <taxon>Metazoa</taxon>
        <taxon>Ecdysozoa</taxon>
        <taxon>Arthropoda</taxon>
        <taxon>Crustacea</taxon>
        <taxon>Multicrustacea</taxon>
        <taxon>Hexanauplia</taxon>
        <taxon>Copepoda</taxon>
        <taxon>Siphonostomatoida</taxon>
        <taxon>Caligidae</taxon>
        <taxon>Lepeophtheirus</taxon>
    </lineage>
</organism>
<protein>
    <submittedName>
        <fullName evidence="1">Uncharacterized protein</fullName>
    </submittedName>
</protein>
<proteinExistence type="predicted"/>
<evidence type="ECO:0000313" key="1">
    <source>
        <dbReference type="EMBL" id="CDW24673.1"/>
    </source>
</evidence>